<dbReference type="PANTHER" id="PTHR11455:SF18">
    <property type="entry name" value="SI:CH1073-390K14.1"/>
    <property type="match status" value="1"/>
</dbReference>
<dbReference type="EC" id="4.1.99.3" evidence="5"/>
<dbReference type="GO" id="GO:0043153">
    <property type="term" value="P:entrainment of circadian clock by photoperiod"/>
    <property type="evidence" value="ECO:0007669"/>
    <property type="project" value="TreeGrafter"/>
</dbReference>
<dbReference type="GO" id="GO:0032922">
    <property type="term" value="P:circadian regulation of gene expression"/>
    <property type="evidence" value="ECO:0007669"/>
    <property type="project" value="TreeGrafter"/>
</dbReference>
<dbReference type="GO" id="GO:0005737">
    <property type="term" value="C:cytoplasm"/>
    <property type="evidence" value="ECO:0007669"/>
    <property type="project" value="TreeGrafter"/>
</dbReference>
<keyword evidence="6" id="KW-1185">Reference proteome</keyword>
<organism evidence="5 6">
    <name type="scientific">Paraburkholderia bannensis</name>
    <dbReference type="NCBI Taxonomy" id="765414"/>
    <lineage>
        <taxon>Bacteria</taxon>
        <taxon>Pseudomonadati</taxon>
        <taxon>Pseudomonadota</taxon>
        <taxon>Betaproteobacteria</taxon>
        <taxon>Burkholderiales</taxon>
        <taxon>Burkholderiaceae</taxon>
        <taxon>Paraburkholderia</taxon>
    </lineage>
</organism>
<dbReference type="SUPFAM" id="SSF48173">
    <property type="entry name" value="Cryptochrome/photolyase FAD-binding domain"/>
    <property type="match status" value="1"/>
</dbReference>
<evidence type="ECO:0000259" key="4">
    <source>
        <dbReference type="Pfam" id="PF03441"/>
    </source>
</evidence>
<reference evidence="5 6" key="1">
    <citation type="submission" date="2020-08" db="EMBL/GenBank/DDBJ databases">
        <title>Above-ground endophytic microbial communities from plants in different locations in the United States.</title>
        <authorList>
            <person name="Frank C."/>
        </authorList>
    </citation>
    <scope>NUCLEOTIDE SEQUENCE [LARGE SCALE GENOMIC DNA]</scope>
    <source>
        <strain evidence="5 6">WP4_2_2</strain>
    </source>
</reference>
<comment type="cofactor">
    <cofactor evidence="3">
        <name>FAD</name>
        <dbReference type="ChEBI" id="CHEBI:57692"/>
    </cofactor>
    <text evidence="3">Binds 1 FAD per subunit.</text>
</comment>
<sequence length="384" mass="43323">MTDVGTLELTPQAAMARLRAIRPADYASSCNHLDGAVTRLSPYLTHGVMSVAAVIRYLRTAYGLEQNHKLVFELGWREFYRYLWLREREAIERSLHAGPLPDREYVSAVPEDVLEARTGLAVIDRAVSTLYETGWLHNHARLWLASYLVHLRKVHWSAGAEWMLAYLVDGDLASNHLSWQWVAGTASRKPYLFNAENVRRFAPQAWHVDGTPLDIDYATLDAIAAGRAPWPHTAIPGRRTGVEPPALWPSPPGDSFSPARAHDIAGRDIWLVNPWTLADPPPGRIPVAVCDAHYHSRRPWSARRWRCVAARMSQVASIRWIDGAESIVEALRQARSVDGLWDPHLGRAFDGFSLRAAPRAFTDPDRDCHSFSAWWSRVRLNDTP</sequence>
<dbReference type="AlphaFoldDB" id="A0A7W9TXM9"/>
<comment type="caution">
    <text evidence="5">The sequence shown here is derived from an EMBL/GenBank/DDBJ whole genome shotgun (WGS) entry which is preliminary data.</text>
</comment>
<evidence type="ECO:0000256" key="1">
    <source>
        <dbReference type="ARBA" id="ARBA00022630"/>
    </source>
</evidence>
<proteinExistence type="predicted"/>
<dbReference type="GO" id="GO:0003677">
    <property type="term" value="F:DNA binding"/>
    <property type="evidence" value="ECO:0007669"/>
    <property type="project" value="TreeGrafter"/>
</dbReference>
<dbReference type="InterPro" id="IPR036134">
    <property type="entry name" value="Crypto/Photolyase_FAD-like_sf"/>
</dbReference>
<name>A0A7W9TXM9_9BURK</name>
<dbReference type="Gene3D" id="1.25.40.80">
    <property type="match status" value="1"/>
</dbReference>
<dbReference type="GO" id="GO:0003904">
    <property type="term" value="F:deoxyribodipyrimidine photo-lyase activity"/>
    <property type="evidence" value="ECO:0007669"/>
    <property type="project" value="UniProtKB-EC"/>
</dbReference>
<dbReference type="Pfam" id="PF03441">
    <property type="entry name" value="FAD_binding_7"/>
    <property type="match status" value="1"/>
</dbReference>
<dbReference type="Proteomes" id="UP000571554">
    <property type="component" value="Unassembled WGS sequence"/>
</dbReference>
<evidence type="ECO:0000313" key="6">
    <source>
        <dbReference type="Proteomes" id="UP000571554"/>
    </source>
</evidence>
<dbReference type="RefSeq" id="WP_183724814.1">
    <property type="nucleotide sequence ID" value="NZ_JACHBW010000008.1"/>
</dbReference>
<feature type="binding site" evidence="3">
    <location>
        <begin position="169"/>
        <end position="171"/>
    </location>
    <ligand>
        <name>FAD</name>
        <dbReference type="ChEBI" id="CHEBI:57692"/>
    </ligand>
</feature>
<feature type="domain" description="Cryptochrome/DNA photolyase FAD-binding" evidence="4">
    <location>
        <begin position="72"/>
        <end position="196"/>
    </location>
</feature>
<gene>
    <name evidence="5" type="ORF">F4827_003162</name>
</gene>
<dbReference type="Gene3D" id="1.10.579.10">
    <property type="entry name" value="DNA Cyclobutane Dipyrimidine Photolyase, subunit A, domain 3"/>
    <property type="match status" value="1"/>
</dbReference>
<keyword evidence="1 3" id="KW-0285">Flavoprotein</keyword>
<protein>
    <submittedName>
        <fullName evidence="5">Deoxyribodipyrimidine photo-lyase</fullName>
        <ecNumber evidence="5">4.1.99.3</ecNumber>
    </submittedName>
</protein>
<dbReference type="InterPro" id="IPR002081">
    <property type="entry name" value="Cryptochrome/DNA_photolyase_1"/>
</dbReference>
<dbReference type="GO" id="GO:0071949">
    <property type="term" value="F:FAD binding"/>
    <property type="evidence" value="ECO:0007669"/>
    <property type="project" value="TreeGrafter"/>
</dbReference>
<evidence type="ECO:0000313" key="5">
    <source>
        <dbReference type="EMBL" id="MBB6103307.1"/>
    </source>
</evidence>
<accession>A0A7W9TXM9</accession>
<dbReference type="EMBL" id="JACHBW010000008">
    <property type="protein sequence ID" value="MBB6103307.1"/>
    <property type="molecule type" value="Genomic_DNA"/>
</dbReference>
<keyword evidence="5" id="KW-0456">Lyase</keyword>
<dbReference type="PANTHER" id="PTHR11455">
    <property type="entry name" value="CRYPTOCHROME"/>
    <property type="match status" value="1"/>
</dbReference>
<evidence type="ECO:0000256" key="2">
    <source>
        <dbReference type="ARBA" id="ARBA00022827"/>
    </source>
</evidence>
<evidence type="ECO:0000256" key="3">
    <source>
        <dbReference type="PIRSR" id="PIRSR602081-1"/>
    </source>
</evidence>
<feature type="binding site" evidence="3">
    <location>
        <position position="26"/>
    </location>
    <ligand>
        <name>FAD</name>
        <dbReference type="ChEBI" id="CHEBI:57692"/>
    </ligand>
</feature>
<dbReference type="InterPro" id="IPR005101">
    <property type="entry name" value="Cryptochr/Photolyase_FAD-bd"/>
</dbReference>
<keyword evidence="2 3" id="KW-0274">FAD</keyword>
<feature type="binding site" evidence="3">
    <location>
        <begin position="73"/>
        <end position="80"/>
    </location>
    <ligand>
        <name>FAD</name>
        <dbReference type="ChEBI" id="CHEBI:57692"/>
    </ligand>
</feature>